<dbReference type="AlphaFoldDB" id="U7V7V7"/>
<keyword evidence="1 3" id="KW-0547">Nucleotide-binding</keyword>
<gene>
    <name evidence="3" type="primary">coaE</name>
    <name evidence="6" type="ORF">HMPREF0742_00719</name>
</gene>
<dbReference type="UniPathway" id="UPA00241">
    <property type="reaction ID" value="UER00356"/>
</dbReference>
<feature type="binding site" evidence="3">
    <location>
        <begin position="91"/>
        <end position="96"/>
    </location>
    <ligand>
        <name>ATP</name>
        <dbReference type="ChEBI" id="CHEBI:30616"/>
    </ligand>
</feature>
<keyword evidence="2 3" id="KW-0067">ATP-binding</keyword>
<dbReference type="HAMAP" id="MF_00376">
    <property type="entry name" value="Dephospho_CoA_kinase"/>
    <property type="match status" value="1"/>
</dbReference>
<dbReference type="GO" id="GO:0005524">
    <property type="term" value="F:ATP binding"/>
    <property type="evidence" value="ECO:0007669"/>
    <property type="project" value="UniProtKB-UniRule"/>
</dbReference>
<evidence type="ECO:0000256" key="4">
    <source>
        <dbReference type="NCBIfam" id="TIGR00152"/>
    </source>
</evidence>
<dbReference type="SMART" id="SM00382">
    <property type="entry name" value="AAA"/>
    <property type="match status" value="1"/>
</dbReference>
<evidence type="ECO:0000256" key="2">
    <source>
        <dbReference type="ARBA" id="ARBA00022840"/>
    </source>
</evidence>
<dbReference type="InterPro" id="IPR027417">
    <property type="entry name" value="P-loop_NTPase"/>
</dbReference>
<dbReference type="SUPFAM" id="SSF52540">
    <property type="entry name" value="P-loop containing nucleoside triphosphate hydrolases"/>
    <property type="match status" value="1"/>
</dbReference>
<organism evidence="6 7">
    <name type="scientific">Rothia aeria F0184</name>
    <dbReference type="NCBI Taxonomy" id="888019"/>
    <lineage>
        <taxon>Bacteria</taxon>
        <taxon>Bacillati</taxon>
        <taxon>Actinomycetota</taxon>
        <taxon>Actinomycetes</taxon>
        <taxon>Micrococcales</taxon>
        <taxon>Micrococcaceae</taxon>
        <taxon>Rothia</taxon>
    </lineage>
</organism>
<comment type="caution">
    <text evidence="6">The sequence shown here is derived from an EMBL/GenBank/DDBJ whole genome shotgun (WGS) entry which is preliminary data.</text>
</comment>
<keyword evidence="3" id="KW-0173">Coenzyme A biosynthesis</keyword>
<proteinExistence type="inferred from homology"/>
<name>U7V7V7_9MICC</name>
<evidence type="ECO:0000259" key="5">
    <source>
        <dbReference type="SMART" id="SM00382"/>
    </source>
</evidence>
<keyword evidence="3" id="KW-0808">Transferase</keyword>
<dbReference type="NCBIfam" id="NF002879">
    <property type="entry name" value="PRK03333.1"/>
    <property type="match status" value="1"/>
</dbReference>
<keyword evidence="3 6" id="KW-0418">Kinase</keyword>
<dbReference type="Proteomes" id="UP000017174">
    <property type="component" value="Unassembled WGS sequence"/>
</dbReference>
<feature type="domain" description="AAA+ ATPase" evidence="5">
    <location>
        <begin position="80"/>
        <end position="237"/>
    </location>
</feature>
<keyword evidence="3" id="KW-0963">Cytoplasm</keyword>
<comment type="catalytic activity">
    <reaction evidence="3">
        <text>3'-dephospho-CoA + ATP = ADP + CoA + H(+)</text>
        <dbReference type="Rhea" id="RHEA:18245"/>
        <dbReference type="ChEBI" id="CHEBI:15378"/>
        <dbReference type="ChEBI" id="CHEBI:30616"/>
        <dbReference type="ChEBI" id="CHEBI:57287"/>
        <dbReference type="ChEBI" id="CHEBI:57328"/>
        <dbReference type="ChEBI" id="CHEBI:456216"/>
        <dbReference type="EC" id="2.7.1.24"/>
    </reaction>
</comment>
<dbReference type="PANTHER" id="PTHR10695:SF46">
    <property type="entry name" value="BIFUNCTIONAL COENZYME A SYNTHASE-RELATED"/>
    <property type="match status" value="1"/>
</dbReference>
<dbReference type="InterPro" id="IPR003593">
    <property type="entry name" value="AAA+_ATPase"/>
</dbReference>
<dbReference type="GO" id="GO:0005737">
    <property type="term" value="C:cytoplasm"/>
    <property type="evidence" value="ECO:0007669"/>
    <property type="project" value="UniProtKB-SubCell"/>
</dbReference>
<dbReference type="GO" id="GO:0015937">
    <property type="term" value="P:coenzyme A biosynthetic process"/>
    <property type="evidence" value="ECO:0007669"/>
    <property type="project" value="UniProtKB-UniRule"/>
</dbReference>
<dbReference type="EMBL" id="AXZG01000022">
    <property type="protein sequence ID" value="ERT66868.1"/>
    <property type="molecule type" value="Genomic_DNA"/>
</dbReference>
<dbReference type="Pfam" id="PF01121">
    <property type="entry name" value="CoaE"/>
    <property type="match status" value="1"/>
</dbReference>
<reference evidence="6 7" key="1">
    <citation type="submission" date="2013-08" db="EMBL/GenBank/DDBJ databases">
        <authorList>
            <person name="Weinstock G."/>
            <person name="Sodergren E."/>
            <person name="Wylie T."/>
            <person name="Fulton L."/>
            <person name="Fulton R."/>
            <person name="Fronick C."/>
            <person name="O'Laughlin M."/>
            <person name="Godfrey J."/>
            <person name="Miner T."/>
            <person name="Herter B."/>
            <person name="Appelbaum E."/>
            <person name="Cordes M."/>
            <person name="Lek S."/>
            <person name="Wollam A."/>
            <person name="Pepin K.H."/>
            <person name="Palsikar V.B."/>
            <person name="Mitreva M."/>
            <person name="Wilson R.K."/>
        </authorList>
    </citation>
    <scope>NUCLEOTIDE SEQUENCE [LARGE SCALE GENOMIC DNA]</scope>
    <source>
        <strain evidence="6 7">F0184</strain>
    </source>
</reference>
<comment type="subcellular location">
    <subcellularLocation>
        <location evidence="3">Cytoplasm</location>
    </subcellularLocation>
</comment>
<dbReference type="CDD" id="cd02022">
    <property type="entry name" value="DPCK"/>
    <property type="match status" value="1"/>
</dbReference>
<sequence>MPCIMVGFAQRLNIIPGFILRTHPFDMPNKLATLNLKQMLVLFGTVRNGIPVSTGLNGNILGTIHPTYFILLGGRMTEKTLRRYAITGGIGSGKSTVAAMFARLGAVIIDADAISRDLMRPTENTLNAVVAEFGPDILHPDGTLNRSALAALVFSDEDARTRLNNIVHPAVRARADALVEQARRAPGFSGIIIDDIPLLAETNRAAEFDGVIVVRTSLEKRLTRLMETRGMAEEDARARIAAQATDTQRAAIATWIIDNDGSAENTQTQVERIWALMTNH</sequence>
<accession>U7V7V7</accession>
<dbReference type="EC" id="2.7.1.24" evidence="3 4"/>
<comment type="function">
    <text evidence="3">Catalyzes the phosphorylation of the 3'-hydroxyl group of dephosphocoenzyme A to form coenzyme A.</text>
</comment>
<dbReference type="PROSITE" id="PS51219">
    <property type="entry name" value="DPCK"/>
    <property type="match status" value="1"/>
</dbReference>
<comment type="pathway">
    <text evidence="3">Cofactor biosynthesis; coenzyme A biosynthesis; CoA from (R)-pantothenate: step 5/5.</text>
</comment>
<evidence type="ECO:0000313" key="6">
    <source>
        <dbReference type="EMBL" id="ERT66868.1"/>
    </source>
</evidence>
<evidence type="ECO:0000256" key="3">
    <source>
        <dbReference type="HAMAP-Rule" id="MF_00376"/>
    </source>
</evidence>
<dbReference type="Gene3D" id="3.40.50.300">
    <property type="entry name" value="P-loop containing nucleotide triphosphate hydrolases"/>
    <property type="match status" value="1"/>
</dbReference>
<dbReference type="NCBIfam" id="TIGR00152">
    <property type="entry name" value="dephospho-CoA kinase"/>
    <property type="match status" value="1"/>
</dbReference>
<dbReference type="InterPro" id="IPR001977">
    <property type="entry name" value="Depp_CoAkinase"/>
</dbReference>
<protein>
    <recommendedName>
        <fullName evidence="3 4">Dephospho-CoA kinase</fullName>
        <ecNumber evidence="3 4">2.7.1.24</ecNumber>
    </recommendedName>
    <alternativeName>
        <fullName evidence="3">Dephosphocoenzyme A kinase</fullName>
    </alternativeName>
</protein>
<dbReference type="PATRIC" id="fig|888019.4.peg.611"/>
<evidence type="ECO:0000313" key="7">
    <source>
        <dbReference type="Proteomes" id="UP000017174"/>
    </source>
</evidence>
<evidence type="ECO:0000256" key="1">
    <source>
        <dbReference type="ARBA" id="ARBA00022741"/>
    </source>
</evidence>
<dbReference type="PANTHER" id="PTHR10695">
    <property type="entry name" value="DEPHOSPHO-COA KINASE-RELATED"/>
    <property type="match status" value="1"/>
</dbReference>
<comment type="similarity">
    <text evidence="3">Belongs to the CoaE family.</text>
</comment>
<dbReference type="HOGENOM" id="CLU_057180_1_1_11"/>
<dbReference type="GO" id="GO:0004140">
    <property type="term" value="F:dephospho-CoA kinase activity"/>
    <property type="evidence" value="ECO:0007669"/>
    <property type="project" value="UniProtKB-UniRule"/>
</dbReference>